<evidence type="ECO:0008006" key="4">
    <source>
        <dbReference type="Google" id="ProtNLM"/>
    </source>
</evidence>
<evidence type="ECO:0000313" key="3">
    <source>
        <dbReference type="Proteomes" id="UP000177942"/>
    </source>
</evidence>
<keyword evidence="1" id="KW-1133">Transmembrane helix</keyword>
<proteinExistence type="predicted"/>
<name>A0A1G1ZMF5_9BACT</name>
<evidence type="ECO:0000313" key="2">
    <source>
        <dbReference type="EMBL" id="OGY65754.1"/>
    </source>
</evidence>
<dbReference type="Proteomes" id="UP000177942">
    <property type="component" value="Unassembled WGS sequence"/>
</dbReference>
<sequence>MIKIFIILYSLFIIPLGALAQGGSTGFVTPSDNGLPNPLGITTLAELIDRITGALMTIAIPIVALMIIYGAFQILTAGGDPEGFKKGKNTILYAVIGYAIVLVAKGITAIIKQLLGAP</sequence>
<feature type="transmembrane region" description="Helical" evidence="1">
    <location>
        <begin position="90"/>
        <end position="111"/>
    </location>
</feature>
<dbReference type="STRING" id="1798407.A3A16_04050"/>
<organism evidence="2 3">
    <name type="scientific">Candidatus Harrisonbacteria bacterium RIFCSPLOWO2_01_FULL_44_18</name>
    <dbReference type="NCBI Taxonomy" id="1798407"/>
    <lineage>
        <taxon>Bacteria</taxon>
        <taxon>Candidatus Harrisoniibacteriota</taxon>
    </lineage>
</organism>
<protein>
    <recommendedName>
        <fullName evidence="4">TrbC/VIRB2 family protein</fullName>
    </recommendedName>
</protein>
<dbReference type="EMBL" id="MHJJ01000007">
    <property type="protein sequence ID" value="OGY65754.1"/>
    <property type="molecule type" value="Genomic_DNA"/>
</dbReference>
<gene>
    <name evidence="2" type="ORF">A3A16_04050</name>
</gene>
<feature type="transmembrane region" description="Helical" evidence="1">
    <location>
        <begin position="54"/>
        <end position="78"/>
    </location>
</feature>
<dbReference type="InterPro" id="IPR043993">
    <property type="entry name" value="T4SS_pilin"/>
</dbReference>
<reference evidence="2 3" key="1">
    <citation type="journal article" date="2016" name="Nat. Commun.">
        <title>Thousands of microbial genomes shed light on interconnected biogeochemical processes in an aquifer system.</title>
        <authorList>
            <person name="Anantharaman K."/>
            <person name="Brown C.T."/>
            <person name="Hug L.A."/>
            <person name="Sharon I."/>
            <person name="Castelle C.J."/>
            <person name="Probst A.J."/>
            <person name="Thomas B.C."/>
            <person name="Singh A."/>
            <person name="Wilkins M.J."/>
            <person name="Karaoz U."/>
            <person name="Brodie E.L."/>
            <person name="Williams K.H."/>
            <person name="Hubbard S.S."/>
            <person name="Banfield J.F."/>
        </authorList>
    </citation>
    <scope>NUCLEOTIDE SEQUENCE [LARGE SCALE GENOMIC DNA]</scope>
</reference>
<comment type="caution">
    <text evidence="2">The sequence shown here is derived from an EMBL/GenBank/DDBJ whole genome shotgun (WGS) entry which is preliminary data.</text>
</comment>
<dbReference type="AlphaFoldDB" id="A0A1G1ZMF5"/>
<evidence type="ECO:0000256" key="1">
    <source>
        <dbReference type="SAM" id="Phobius"/>
    </source>
</evidence>
<dbReference type="Pfam" id="PF18895">
    <property type="entry name" value="T4SS_pilin"/>
    <property type="match status" value="1"/>
</dbReference>
<accession>A0A1G1ZMF5</accession>
<keyword evidence="1" id="KW-0812">Transmembrane</keyword>
<keyword evidence="1" id="KW-0472">Membrane</keyword>